<sequence>MSGTDEDLGELLEIPSITYQVDDPEKQTATITERINGQVIRTFDAELGTEYKIEIPIEMWIPLQLEQEHKLTIEAKDSFGAKSTRTYTFTRTEDTIQLELKNPFVTDIAATRILVTPDVYLPIGSTIVIEACNNAFDEVPTWEDVTGMAMNKRGFHFTNTEKTAEQWGINIRFTLHKGTAHDQVKFNGFGGAFD</sequence>
<keyword evidence="2" id="KW-1185">Reference proteome</keyword>
<proteinExistence type="predicted"/>
<dbReference type="EMBL" id="MTLA01000050">
    <property type="protein sequence ID" value="OOP69556.1"/>
    <property type="molecule type" value="Genomic_DNA"/>
</dbReference>
<comment type="caution">
    <text evidence="1">The sequence shown here is derived from an EMBL/GenBank/DDBJ whole genome shotgun (WGS) entry which is preliminary data.</text>
</comment>
<dbReference type="AlphaFoldDB" id="A0A8E2IGK8"/>
<organism evidence="1 2">
    <name type="scientific">Heyndrickxia oleronia</name>
    <dbReference type="NCBI Taxonomy" id="38875"/>
    <lineage>
        <taxon>Bacteria</taxon>
        <taxon>Bacillati</taxon>
        <taxon>Bacillota</taxon>
        <taxon>Bacilli</taxon>
        <taxon>Bacillales</taxon>
        <taxon>Bacillaceae</taxon>
        <taxon>Heyndrickxia</taxon>
    </lineage>
</organism>
<evidence type="ECO:0000313" key="2">
    <source>
        <dbReference type="Proteomes" id="UP000189761"/>
    </source>
</evidence>
<dbReference type="Proteomes" id="UP000189761">
    <property type="component" value="Unassembled WGS sequence"/>
</dbReference>
<accession>A0A8E2IGK8</accession>
<gene>
    <name evidence="1" type="ORF">BWZ43_04600</name>
</gene>
<reference evidence="1 2" key="1">
    <citation type="submission" date="2017-01" db="EMBL/GenBank/DDBJ databases">
        <title>Draft genome sequence of Bacillus oleronius.</title>
        <authorList>
            <person name="Allam M."/>
        </authorList>
    </citation>
    <scope>NUCLEOTIDE SEQUENCE [LARGE SCALE GENOMIC DNA]</scope>
    <source>
        <strain evidence="1 2">DSM 9356</strain>
    </source>
</reference>
<evidence type="ECO:0000313" key="1">
    <source>
        <dbReference type="EMBL" id="OOP69556.1"/>
    </source>
</evidence>
<name>A0A8E2IGK8_9BACI</name>
<protein>
    <submittedName>
        <fullName evidence="1">Uncharacterized protein</fullName>
    </submittedName>
</protein>